<sequence>MARTLIPGTTTPGYYAGLLQSAYYLPTTFMNAVWGRLSDTIGRKPILLTGLCGYGFGVFTLGLGTAYWTALLSLCLTGAFSGNAVVAKGMIGELATDEESRAWAYSAYGVVFSAAGIMGTLLGGLLGNQETFSGIQFLRERPYFVACALGTTLAVLGVIITMKGLGETNDHGRETKYAPVATDGSSVEMTHVGDKKRGSWTAPDDEVDEDVGGAPLSVISSEIPDPPTEHYPTHASSSSHPSTFLPRPIQKLLTALEPYYAIISMRTIIPIFLYCAYALGNSLFHSAMPLLASAEPIYGGFGLSPSRTSFVMTSLSTAKLIFKALYSPIHLKLGTLWCFRIGTALLIPAAFLGPVLGAWYGSSPSSINLDVDKETIAAPWIGFLYASAICTGVGEGLMYLSTIMFLTNSVGHENYGLIHGVGGCLAAVVRTLGPTTAGAVWELGKVTGKPWLVFGLCSAVAGAGLVLSRWINVPQGRREVG</sequence>
<feature type="transmembrane region" description="Helical" evidence="7">
    <location>
        <begin position="414"/>
        <end position="432"/>
    </location>
</feature>
<evidence type="ECO:0000256" key="3">
    <source>
        <dbReference type="ARBA" id="ARBA00022692"/>
    </source>
</evidence>
<dbReference type="Proteomes" id="UP001212841">
    <property type="component" value="Unassembled WGS sequence"/>
</dbReference>
<feature type="transmembrane region" description="Helical" evidence="7">
    <location>
        <begin position="143"/>
        <end position="166"/>
    </location>
</feature>
<evidence type="ECO:0000256" key="6">
    <source>
        <dbReference type="SAM" id="MobiDB-lite"/>
    </source>
</evidence>
<evidence type="ECO:0008006" key="10">
    <source>
        <dbReference type="Google" id="ProtNLM"/>
    </source>
</evidence>
<keyword evidence="2" id="KW-0813">Transport</keyword>
<feature type="transmembrane region" description="Helical" evidence="7">
    <location>
        <begin position="380"/>
        <end position="402"/>
    </location>
</feature>
<dbReference type="InterPro" id="IPR036259">
    <property type="entry name" value="MFS_trans_sf"/>
</dbReference>
<feature type="compositionally biased region" description="Low complexity" evidence="6">
    <location>
        <begin position="233"/>
        <end position="242"/>
    </location>
</feature>
<evidence type="ECO:0000313" key="9">
    <source>
        <dbReference type="Proteomes" id="UP001212841"/>
    </source>
</evidence>
<dbReference type="Pfam" id="PF07690">
    <property type="entry name" value="MFS_1"/>
    <property type="match status" value="1"/>
</dbReference>
<keyword evidence="4 7" id="KW-1133">Transmembrane helix</keyword>
<feature type="transmembrane region" description="Helical" evidence="7">
    <location>
        <begin position="103"/>
        <end position="123"/>
    </location>
</feature>
<evidence type="ECO:0000256" key="1">
    <source>
        <dbReference type="ARBA" id="ARBA00004141"/>
    </source>
</evidence>
<comment type="subcellular location">
    <subcellularLocation>
        <location evidence="1">Membrane</location>
        <topology evidence="1">Multi-pass membrane protein</topology>
    </subcellularLocation>
</comment>
<organism evidence="8 9">
    <name type="scientific">Rhizophlyctis rosea</name>
    <dbReference type="NCBI Taxonomy" id="64517"/>
    <lineage>
        <taxon>Eukaryota</taxon>
        <taxon>Fungi</taxon>
        <taxon>Fungi incertae sedis</taxon>
        <taxon>Chytridiomycota</taxon>
        <taxon>Chytridiomycota incertae sedis</taxon>
        <taxon>Chytridiomycetes</taxon>
        <taxon>Rhizophlyctidales</taxon>
        <taxon>Rhizophlyctidaceae</taxon>
        <taxon>Rhizophlyctis</taxon>
    </lineage>
</organism>
<dbReference type="AlphaFoldDB" id="A0AAD5SC60"/>
<protein>
    <recommendedName>
        <fullName evidence="10">MFS general substrate transporter</fullName>
    </recommendedName>
</protein>
<evidence type="ECO:0000256" key="7">
    <source>
        <dbReference type="SAM" id="Phobius"/>
    </source>
</evidence>
<dbReference type="SUPFAM" id="SSF103473">
    <property type="entry name" value="MFS general substrate transporter"/>
    <property type="match status" value="1"/>
</dbReference>
<evidence type="ECO:0000256" key="2">
    <source>
        <dbReference type="ARBA" id="ARBA00022448"/>
    </source>
</evidence>
<comment type="caution">
    <text evidence="8">The sequence shown here is derived from an EMBL/GenBank/DDBJ whole genome shotgun (WGS) entry which is preliminary data.</text>
</comment>
<feature type="transmembrane region" description="Helical" evidence="7">
    <location>
        <begin position="12"/>
        <end position="34"/>
    </location>
</feature>
<dbReference type="InterPro" id="IPR011701">
    <property type="entry name" value="MFS"/>
</dbReference>
<reference evidence="8" key="1">
    <citation type="submission" date="2020-05" db="EMBL/GenBank/DDBJ databases">
        <title>Phylogenomic resolution of chytrid fungi.</title>
        <authorList>
            <person name="Stajich J.E."/>
            <person name="Amses K."/>
            <person name="Simmons R."/>
            <person name="Seto K."/>
            <person name="Myers J."/>
            <person name="Bonds A."/>
            <person name="Quandt C.A."/>
            <person name="Barry K."/>
            <person name="Liu P."/>
            <person name="Grigoriev I."/>
            <person name="Longcore J.E."/>
            <person name="James T.Y."/>
        </authorList>
    </citation>
    <scope>NUCLEOTIDE SEQUENCE</scope>
    <source>
        <strain evidence="8">JEL0318</strain>
    </source>
</reference>
<feature type="region of interest" description="Disordered" evidence="6">
    <location>
        <begin position="222"/>
        <end position="242"/>
    </location>
</feature>
<evidence type="ECO:0000313" key="8">
    <source>
        <dbReference type="EMBL" id="KAJ3050372.1"/>
    </source>
</evidence>
<dbReference type="PANTHER" id="PTHR23504:SF15">
    <property type="entry name" value="MAJOR FACILITATOR SUPERFAMILY (MFS) PROFILE DOMAIN-CONTAINING PROTEIN"/>
    <property type="match status" value="1"/>
</dbReference>
<evidence type="ECO:0000256" key="5">
    <source>
        <dbReference type="ARBA" id="ARBA00023136"/>
    </source>
</evidence>
<feature type="transmembrane region" description="Helical" evidence="7">
    <location>
        <begin position="452"/>
        <end position="471"/>
    </location>
</feature>
<dbReference type="Gene3D" id="1.20.1250.20">
    <property type="entry name" value="MFS general substrate transporter like domains"/>
    <property type="match status" value="1"/>
</dbReference>
<keyword evidence="9" id="KW-1185">Reference proteome</keyword>
<evidence type="ECO:0000256" key="4">
    <source>
        <dbReference type="ARBA" id="ARBA00022989"/>
    </source>
</evidence>
<keyword evidence="3 7" id="KW-0812">Transmembrane</keyword>
<dbReference type="GO" id="GO:0022857">
    <property type="term" value="F:transmembrane transporter activity"/>
    <property type="evidence" value="ECO:0007669"/>
    <property type="project" value="InterPro"/>
</dbReference>
<dbReference type="GO" id="GO:0016020">
    <property type="term" value="C:membrane"/>
    <property type="evidence" value="ECO:0007669"/>
    <property type="project" value="UniProtKB-SubCell"/>
</dbReference>
<name>A0AAD5SC60_9FUNG</name>
<feature type="transmembrane region" description="Helical" evidence="7">
    <location>
        <begin position="338"/>
        <end position="360"/>
    </location>
</feature>
<dbReference type="EMBL" id="JADGJD010000522">
    <property type="protein sequence ID" value="KAJ3050372.1"/>
    <property type="molecule type" value="Genomic_DNA"/>
</dbReference>
<feature type="transmembrane region" description="Helical" evidence="7">
    <location>
        <begin position="46"/>
        <end position="64"/>
    </location>
</feature>
<keyword evidence="5 7" id="KW-0472">Membrane</keyword>
<feature type="transmembrane region" description="Helical" evidence="7">
    <location>
        <begin position="259"/>
        <end position="280"/>
    </location>
</feature>
<gene>
    <name evidence="8" type="ORF">HK097_008678</name>
</gene>
<accession>A0AAD5SC60</accession>
<proteinExistence type="predicted"/>
<dbReference type="PANTHER" id="PTHR23504">
    <property type="entry name" value="MAJOR FACILITATOR SUPERFAMILY DOMAIN-CONTAINING PROTEIN 10"/>
    <property type="match status" value="1"/>
</dbReference>